<organism evidence="5 6">
    <name type="scientific">Clostridium acetireducens DSM 10703</name>
    <dbReference type="NCBI Taxonomy" id="1121290"/>
    <lineage>
        <taxon>Bacteria</taxon>
        <taxon>Bacillati</taxon>
        <taxon>Bacillota</taxon>
        <taxon>Clostridia</taxon>
        <taxon>Eubacteriales</taxon>
        <taxon>Clostridiaceae</taxon>
        <taxon>Clostridium</taxon>
    </lineage>
</organism>
<proteinExistence type="inferred from homology"/>
<name>A0A1E8EYK4_9CLOT</name>
<evidence type="ECO:0000313" key="6">
    <source>
        <dbReference type="Proteomes" id="UP000175744"/>
    </source>
</evidence>
<dbReference type="PIRSF" id="PIRSF000428">
    <property type="entry name" value="P_Ac_trans"/>
    <property type="match status" value="1"/>
</dbReference>
<keyword evidence="2 5" id="KW-0808">Transferase</keyword>
<dbReference type="Proteomes" id="UP000175744">
    <property type="component" value="Unassembled WGS sequence"/>
</dbReference>
<dbReference type="PANTHER" id="PTHR43356:SF2">
    <property type="entry name" value="PHOSPHATE ACETYLTRANSFERASE"/>
    <property type="match status" value="1"/>
</dbReference>
<dbReference type="InterPro" id="IPR012147">
    <property type="entry name" value="P_Ac_Bu_trans"/>
</dbReference>
<evidence type="ECO:0000256" key="1">
    <source>
        <dbReference type="ARBA" id="ARBA00005656"/>
    </source>
</evidence>
<dbReference type="PATRIC" id="fig|1121290.3.peg.1530"/>
<dbReference type="Gene3D" id="3.40.718.10">
    <property type="entry name" value="Isopropylmalate Dehydrogenase"/>
    <property type="match status" value="1"/>
</dbReference>
<dbReference type="PANTHER" id="PTHR43356">
    <property type="entry name" value="PHOSPHATE ACETYLTRANSFERASE"/>
    <property type="match status" value="1"/>
</dbReference>
<keyword evidence="3 5" id="KW-0012">Acyltransferase</keyword>
<evidence type="ECO:0000256" key="2">
    <source>
        <dbReference type="ARBA" id="ARBA00022679"/>
    </source>
</evidence>
<protein>
    <submittedName>
        <fullName evidence="5">Phosphate acetyltransferase</fullName>
        <ecNumber evidence="5">2.3.1.8</ecNumber>
    </submittedName>
</protein>
<gene>
    <name evidence="5" type="primary">pta_2</name>
    <name evidence="5" type="ORF">CLOACE_15430</name>
</gene>
<dbReference type="EC" id="2.3.1.8" evidence="5"/>
<evidence type="ECO:0000256" key="3">
    <source>
        <dbReference type="ARBA" id="ARBA00023315"/>
    </source>
</evidence>
<evidence type="ECO:0000259" key="4">
    <source>
        <dbReference type="Pfam" id="PF01515"/>
    </source>
</evidence>
<dbReference type="OrthoDB" id="9774179at2"/>
<feature type="domain" description="Phosphate acetyl/butaryl transferase" evidence="4">
    <location>
        <begin position="78"/>
        <end position="293"/>
    </location>
</feature>
<dbReference type="GO" id="GO:0008959">
    <property type="term" value="F:phosphate acetyltransferase activity"/>
    <property type="evidence" value="ECO:0007669"/>
    <property type="project" value="UniProtKB-EC"/>
</dbReference>
<dbReference type="InterPro" id="IPR002505">
    <property type="entry name" value="PTA_PTB"/>
</dbReference>
<comment type="similarity">
    <text evidence="1">Belongs to the phosphate acetyltransferase and butyryltransferase family.</text>
</comment>
<dbReference type="NCBIfam" id="NF006045">
    <property type="entry name" value="PRK08190.1"/>
    <property type="match status" value="1"/>
</dbReference>
<dbReference type="STRING" id="1121290.CLAOCE_15430"/>
<dbReference type="Pfam" id="PF01515">
    <property type="entry name" value="PTA_PTB"/>
    <property type="match status" value="1"/>
</dbReference>
<keyword evidence="6" id="KW-1185">Reference proteome</keyword>
<sequence>MVTRLKELASILEKKHKKTLAVAVAQDKDVLKAVFKAVELNIIDAILVGDKEEIINICNENGLNEINVVIVDEKDKLKATAKAVELVSKGKAQFIMKGMIGTAPLLKAVLNKEAGLRGNNLLSHVMIYDVPSYHKLLFLTDGGMVTYPDLDEKVGIIKNTLKVTKALGIEKPKIAPVCAVEVVNSSMQDTIDAASLTLMNKRGQIKDCIIEGPLGLDNAISKEAAEHKGIDSKIAGDVDVLLVPNIVAGNFLGKGMSYFAGAENAGVIMGAKCPIVLVSRADSAKSKLYAIALGSIVSGS</sequence>
<dbReference type="InterPro" id="IPR050500">
    <property type="entry name" value="Phos_Acetyltrans/Butyryltrans"/>
</dbReference>
<evidence type="ECO:0000313" key="5">
    <source>
        <dbReference type="EMBL" id="OFI05776.1"/>
    </source>
</evidence>
<comment type="caution">
    <text evidence="5">The sequence shown here is derived from an EMBL/GenBank/DDBJ whole genome shotgun (WGS) entry which is preliminary data.</text>
</comment>
<dbReference type="AlphaFoldDB" id="A0A1E8EYK4"/>
<dbReference type="EMBL" id="LZFO01000022">
    <property type="protein sequence ID" value="OFI05776.1"/>
    <property type="molecule type" value="Genomic_DNA"/>
</dbReference>
<dbReference type="SUPFAM" id="SSF53659">
    <property type="entry name" value="Isocitrate/Isopropylmalate dehydrogenase-like"/>
    <property type="match status" value="1"/>
</dbReference>
<reference evidence="5 6" key="1">
    <citation type="submission" date="2016-06" db="EMBL/GenBank/DDBJ databases">
        <title>Genome sequence of Clostridium acetireducens DSM 10703.</title>
        <authorList>
            <person name="Poehlein A."/>
            <person name="Fluechter S."/>
            <person name="Duerre P."/>
            <person name="Daniel R."/>
        </authorList>
    </citation>
    <scope>NUCLEOTIDE SEQUENCE [LARGE SCALE GENOMIC DNA]</scope>
    <source>
        <strain evidence="5 6">DSM 10703</strain>
    </source>
</reference>
<dbReference type="RefSeq" id="WP_070110520.1">
    <property type="nucleotide sequence ID" value="NZ_LZFO01000022.1"/>
</dbReference>
<accession>A0A1E8EYK4</accession>